<accession>A0A448HE16</accession>
<evidence type="ECO:0000313" key="3">
    <source>
        <dbReference type="Proteomes" id="UP000266895"/>
    </source>
</evidence>
<evidence type="ECO:0008006" key="4">
    <source>
        <dbReference type="Google" id="ProtNLM"/>
    </source>
</evidence>
<dbReference type="Gene3D" id="1.25.40.10">
    <property type="entry name" value="Tetratricopeptide repeat domain"/>
    <property type="match status" value="1"/>
</dbReference>
<sequence length="362" mass="37775">MKDAPGSATGGQDRCTVGAPGPLDGQAAPGDEVLSRAGTARCELEVLALLAESGVPARWLLRLDGADRADGADGADEADGGDEGPGALRGALAVLVADGVCSLSADGATVRVEDGAAVRAGMDDQAVEAAADRAARLLGGVRLDRVRDPRHWRREVEDLVGQLQALAVQSYSRRVLGREQGAAALAHAARLAPSPVTLTLTEAVDVLVEQMGQGHAHVLTARNSLAAALRATGEASRAVPLFEQVLEGTVALVGTDHPLTLTARNNLAGAVRDAGEPDRAALLYEEVVRDAERVLGPTHPDTLSARNNLAYAHECAGRLGQAVSELETLVDEAVRRLGEQHPYVPSFRRNLERVRAARGEEG</sequence>
<dbReference type="Proteomes" id="UP000266895">
    <property type="component" value="Chromosome"/>
</dbReference>
<reference evidence="2 3" key="1">
    <citation type="submission" date="2018-12" db="EMBL/GenBank/DDBJ databases">
        <authorList>
            <consortium name="Pathogen Informatics"/>
        </authorList>
    </citation>
    <scope>NUCLEOTIDE SEQUENCE [LARGE SCALE GENOMIC DNA]</scope>
    <source>
        <strain evidence="2 3">NCTC11636</strain>
    </source>
</reference>
<keyword evidence="3" id="KW-1185">Reference proteome</keyword>
<proteinExistence type="predicted"/>
<dbReference type="KEGG" id="ahw:NCTC11636_00473"/>
<gene>
    <name evidence="2" type="ORF">NCTC11636_00473</name>
</gene>
<organism evidence="2 3">
    <name type="scientific">Actinomyces howellii</name>
    <dbReference type="NCBI Taxonomy" id="52771"/>
    <lineage>
        <taxon>Bacteria</taxon>
        <taxon>Bacillati</taxon>
        <taxon>Actinomycetota</taxon>
        <taxon>Actinomycetes</taxon>
        <taxon>Actinomycetales</taxon>
        <taxon>Actinomycetaceae</taxon>
        <taxon>Actinomyces</taxon>
    </lineage>
</organism>
<dbReference type="SUPFAM" id="SSF48452">
    <property type="entry name" value="TPR-like"/>
    <property type="match status" value="1"/>
</dbReference>
<dbReference type="AlphaFoldDB" id="A0A448HE16"/>
<dbReference type="PANTHER" id="PTHR46082:SF6">
    <property type="entry name" value="AAA+ ATPASE DOMAIN-CONTAINING PROTEIN-RELATED"/>
    <property type="match status" value="1"/>
</dbReference>
<dbReference type="InterPro" id="IPR053137">
    <property type="entry name" value="NLR-like"/>
</dbReference>
<dbReference type="RefSeq" id="WP_126381693.1">
    <property type="nucleotide sequence ID" value="NZ_LR134350.1"/>
</dbReference>
<dbReference type="Pfam" id="PF13374">
    <property type="entry name" value="TPR_10"/>
    <property type="match status" value="1"/>
</dbReference>
<dbReference type="Pfam" id="PF13424">
    <property type="entry name" value="TPR_12"/>
    <property type="match status" value="1"/>
</dbReference>
<dbReference type="InterPro" id="IPR011990">
    <property type="entry name" value="TPR-like_helical_dom_sf"/>
</dbReference>
<dbReference type="EMBL" id="LR134350">
    <property type="protein sequence ID" value="VEG26334.1"/>
    <property type="molecule type" value="Genomic_DNA"/>
</dbReference>
<feature type="region of interest" description="Disordered" evidence="1">
    <location>
        <begin position="1"/>
        <end position="30"/>
    </location>
</feature>
<evidence type="ECO:0000313" key="2">
    <source>
        <dbReference type="EMBL" id="VEG26334.1"/>
    </source>
</evidence>
<dbReference type="OrthoDB" id="594504at2"/>
<evidence type="ECO:0000256" key="1">
    <source>
        <dbReference type="SAM" id="MobiDB-lite"/>
    </source>
</evidence>
<protein>
    <recommendedName>
        <fullName evidence="4">Tetratricopeptide repeat protein</fullName>
    </recommendedName>
</protein>
<name>A0A448HE16_9ACTO</name>
<dbReference type="PANTHER" id="PTHR46082">
    <property type="entry name" value="ATP/GTP-BINDING PROTEIN-RELATED"/>
    <property type="match status" value="1"/>
</dbReference>